<evidence type="ECO:0000256" key="1">
    <source>
        <dbReference type="ARBA" id="ARBA00000085"/>
    </source>
</evidence>
<evidence type="ECO:0000313" key="17">
    <source>
        <dbReference type="Proteomes" id="UP001163156"/>
    </source>
</evidence>
<dbReference type="CDD" id="cd00082">
    <property type="entry name" value="HisKA"/>
    <property type="match status" value="1"/>
</dbReference>
<dbReference type="RefSeq" id="WP_264809092.1">
    <property type="nucleotide sequence ID" value="NZ_CP110226.1"/>
</dbReference>
<evidence type="ECO:0000256" key="12">
    <source>
        <dbReference type="PROSITE-ProRule" id="PRU00169"/>
    </source>
</evidence>
<sequence>MKKKSPSTSTAGKVVVGFSLAAIFLIGMAGLTYYTLNRLLGTMEELAAPNQKMTLLNELQAEIIGITQIDQSGITTDFRVQDSSILSLKNKLSELTSLAEDSVEYKYLESVHTNLDTLILGYIDLYEVKSNMASRNFTEEALRKVELGIRRRATSAELKPLETINPKDYLFNELEQEMNSRQELLTDRITKEEDKSVEYLRYLQRQNVRNSNLPLERDLDSVLYSLKGIINRVNREENYQRQRLAKMEADISSSQRQIITTIQNLVTTLQNRAVEESNEKNESAFELTYDMIFMLISIVVLAILGTSVLVYSILKEIKLTKKYQENLEISQSKAEQLARSKQEFLANMSHEIRNPLHVIQGYQSVLEKSELDSGQQSHLRMIGFASDTLMEIVDEVLDFSKLEAGKLKLEAHAFDPESLFASLQNFFELQAADKKLAFNWQLQLPKDKWLIGDQLRLKQILNNLLSNAFKFTTEGGIQVKVTWGDNVLSVEIKDTGIGMSEEVLKRVFKEFDQADTSISRKYGGTGLGLAIVHRLVSLMEGAIQVQSEEGKGTTMQVTLPMVATEAQTPDFDPDEIVSLDLTGLKILLVDDDKVGIRYLETILSYFGASIIAYPGGANFRDEFVEVDFDLAILDIQMPEFSGFEVVRKLRENPKYADLPILAMTANVFVEEREKMMENGFTDIIFKPFQEKILIQCLGQFFPERVLTDEAKNEVLTEAENALFQLSDLAKFCMGDEMLLQDIVKELISETKNDQEKLRHARKAEDFDRILEICHQLGSRLGQIKSPTGQVARRIENNLKIGNKNGLGELLNQLDDELHILLAALSETIAKAVNA</sequence>
<organism evidence="16 17">
    <name type="scientific">Algoriphagus halophytocola</name>
    <dbReference type="NCBI Taxonomy" id="2991499"/>
    <lineage>
        <taxon>Bacteria</taxon>
        <taxon>Pseudomonadati</taxon>
        <taxon>Bacteroidota</taxon>
        <taxon>Cytophagia</taxon>
        <taxon>Cytophagales</taxon>
        <taxon>Cyclobacteriaceae</taxon>
        <taxon>Algoriphagus</taxon>
    </lineage>
</organism>
<dbReference type="InterPro" id="IPR003594">
    <property type="entry name" value="HATPase_dom"/>
</dbReference>
<accession>A0ABY6MFI0</accession>
<dbReference type="Pfam" id="PF00512">
    <property type="entry name" value="HisKA"/>
    <property type="match status" value="1"/>
</dbReference>
<name>A0ABY6MFI0_9BACT</name>
<keyword evidence="17" id="KW-1185">Reference proteome</keyword>
<dbReference type="InterPro" id="IPR036641">
    <property type="entry name" value="HPT_dom_sf"/>
</dbReference>
<dbReference type="SUPFAM" id="SSF52172">
    <property type="entry name" value="CheY-like"/>
    <property type="match status" value="1"/>
</dbReference>
<dbReference type="GO" id="GO:0005524">
    <property type="term" value="F:ATP binding"/>
    <property type="evidence" value="ECO:0007669"/>
    <property type="project" value="UniProtKB-KW"/>
</dbReference>
<dbReference type="SMART" id="SM00448">
    <property type="entry name" value="REC"/>
    <property type="match status" value="1"/>
</dbReference>
<dbReference type="Gene3D" id="1.20.120.160">
    <property type="entry name" value="HPT domain"/>
    <property type="match status" value="1"/>
</dbReference>
<dbReference type="EC" id="2.7.13.3" evidence="3"/>
<keyword evidence="7" id="KW-0547">Nucleotide-binding</keyword>
<keyword evidence="8 16" id="KW-0067">ATP-binding</keyword>
<dbReference type="Proteomes" id="UP001163156">
    <property type="component" value="Chromosome"/>
</dbReference>
<feature type="transmembrane region" description="Helical" evidence="13">
    <location>
        <begin position="291"/>
        <end position="314"/>
    </location>
</feature>
<dbReference type="InterPro" id="IPR003661">
    <property type="entry name" value="HisK_dim/P_dom"/>
</dbReference>
<gene>
    <name evidence="16" type="ORF">OM944_18230</name>
</gene>
<dbReference type="PANTHER" id="PTHR45339">
    <property type="entry name" value="HYBRID SIGNAL TRANSDUCTION HISTIDINE KINASE J"/>
    <property type="match status" value="1"/>
</dbReference>
<evidence type="ECO:0000256" key="7">
    <source>
        <dbReference type="ARBA" id="ARBA00022741"/>
    </source>
</evidence>
<keyword evidence="6 13" id="KW-0812">Transmembrane</keyword>
<feature type="modified residue" description="4-aspartylphosphate" evidence="12">
    <location>
        <position position="634"/>
    </location>
</feature>
<dbReference type="SUPFAM" id="SSF47384">
    <property type="entry name" value="Homodimeric domain of signal transducing histidine kinase"/>
    <property type="match status" value="1"/>
</dbReference>
<dbReference type="CDD" id="cd16922">
    <property type="entry name" value="HATPase_EvgS-ArcB-TorS-like"/>
    <property type="match status" value="1"/>
</dbReference>
<feature type="domain" description="Histidine kinase" evidence="14">
    <location>
        <begin position="347"/>
        <end position="563"/>
    </location>
</feature>
<comment type="subcellular location">
    <subcellularLocation>
        <location evidence="2">Cell membrane</location>
        <topology evidence="2">Multi-pass membrane protein</topology>
    </subcellularLocation>
</comment>
<evidence type="ECO:0000256" key="3">
    <source>
        <dbReference type="ARBA" id="ARBA00012438"/>
    </source>
</evidence>
<keyword evidence="4" id="KW-1003">Cell membrane</keyword>
<dbReference type="PANTHER" id="PTHR45339:SF1">
    <property type="entry name" value="HYBRID SIGNAL TRANSDUCTION HISTIDINE KINASE J"/>
    <property type="match status" value="1"/>
</dbReference>
<evidence type="ECO:0000259" key="14">
    <source>
        <dbReference type="PROSITE" id="PS50109"/>
    </source>
</evidence>
<proteinExistence type="predicted"/>
<dbReference type="EMBL" id="CP110226">
    <property type="protein sequence ID" value="UZD22575.1"/>
    <property type="molecule type" value="Genomic_DNA"/>
</dbReference>
<dbReference type="SMART" id="SM00388">
    <property type="entry name" value="HisKA"/>
    <property type="match status" value="1"/>
</dbReference>
<evidence type="ECO:0000256" key="9">
    <source>
        <dbReference type="ARBA" id="ARBA00022989"/>
    </source>
</evidence>
<dbReference type="SUPFAM" id="SSF55874">
    <property type="entry name" value="ATPase domain of HSP90 chaperone/DNA topoisomerase II/histidine kinase"/>
    <property type="match status" value="1"/>
</dbReference>
<dbReference type="InterPro" id="IPR001789">
    <property type="entry name" value="Sig_transdc_resp-reg_receiver"/>
</dbReference>
<dbReference type="Pfam" id="PF02518">
    <property type="entry name" value="HATPase_c"/>
    <property type="match status" value="1"/>
</dbReference>
<keyword evidence="10" id="KW-0902">Two-component regulatory system</keyword>
<dbReference type="SUPFAM" id="SSF47226">
    <property type="entry name" value="Histidine-containing phosphotransfer domain, HPT domain"/>
    <property type="match status" value="1"/>
</dbReference>
<reference evidence="16" key="1">
    <citation type="submission" date="2022-10" db="EMBL/GenBank/DDBJ databases">
        <title>Algoriphagus sp. a novel bacteria isolate from halophytes salicornia europaea.</title>
        <authorList>
            <person name="Peng Y."/>
            <person name="Jiang L."/>
            <person name="Lee J."/>
        </authorList>
    </citation>
    <scope>NUCLEOTIDE SEQUENCE</scope>
    <source>
        <strain evidence="16">TR-M5</strain>
    </source>
</reference>
<dbReference type="PRINTS" id="PR00344">
    <property type="entry name" value="BCTRLSENSOR"/>
</dbReference>
<evidence type="ECO:0000256" key="13">
    <source>
        <dbReference type="SAM" id="Phobius"/>
    </source>
</evidence>
<dbReference type="InterPro" id="IPR036097">
    <property type="entry name" value="HisK_dim/P_sf"/>
</dbReference>
<dbReference type="PROSITE" id="PS50110">
    <property type="entry name" value="RESPONSE_REGULATORY"/>
    <property type="match status" value="1"/>
</dbReference>
<evidence type="ECO:0000256" key="2">
    <source>
        <dbReference type="ARBA" id="ARBA00004651"/>
    </source>
</evidence>
<keyword evidence="5 12" id="KW-0597">Phosphoprotein</keyword>
<dbReference type="CDD" id="cd17546">
    <property type="entry name" value="REC_hyHK_CKI1_RcsC-like"/>
    <property type="match status" value="1"/>
</dbReference>
<dbReference type="InterPro" id="IPR011006">
    <property type="entry name" value="CheY-like_superfamily"/>
</dbReference>
<dbReference type="InterPro" id="IPR004358">
    <property type="entry name" value="Sig_transdc_His_kin-like_C"/>
</dbReference>
<dbReference type="InterPro" id="IPR036890">
    <property type="entry name" value="HATPase_C_sf"/>
</dbReference>
<evidence type="ECO:0000256" key="11">
    <source>
        <dbReference type="ARBA" id="ARBA00023136"/>
    </source>
</evidence>
<feature type="transmembrane region" description="Helical" evidence="13">
    <location>
        <begin position="12"/>
        <end position="36"/>
    </location>
</feature>
<evidence type="ECO:0000256" key="10">
    <source>
        <dbReference type="ARBA" id="ARBA00023012"/>
    </source>
</evidence>
<dbReference type="Gene3D" id="3.40.50.2300">
    <property type="match status" value="1"/>
</dbReference>
<protein>
    <recommendedName>
        <fullName evidence="3">histidine kinase</fullName>
        <ecNumber evidence="3">2.7.13.3</ecNumber>
    </recommendedName>
</protein>
<dbReference type="PROSITE" id="PS50109">
    <property type="entry name" value="HIS_KIN"/>
    <property type="match status" value="1"/>
</dbReference>
<keyword evidence="9 13" id="KW-1133">Transmembrane helix</keyword>
<evidence type="ECO:0000256" key="6">
    <source>
        <dbReference type="ARBA" id="ARBA00022692"/>
    </source>
</evidence>
<dbReference type="SMART" id="SM00387">
    <property type="entry name" value="HATPase_c"/>
    <property type="match status" value="1"/>
</dbReference>
<evidence type="ECO:0000256" key="5">
    <source>
        <dbReference type="ARBA" id="ARBA00022553"/>
    </source>
</evidence>
<feature type="domain" description="Response regulatory" evidence="15">
    <location>
        <begin position="585"/>
        <end position="701"/>
    </location>
</feature>
<dbReference type="Gene3D" id="3.30.565.10">
    <property type="entry name" value="Histidine kinase-like ATPase, C-terminal domain"/>
    <property type="match status" value="1"/>
</dbReference>
<evidence type="ECO:0000256" key="4">
    <source>
        <dbReference type="ARBA" id="ARBA00022475"/>
    </source>
</evidence>
<evidence type="ECO:0000256" key="8">
    <source>
        <dbReference type="ARBA" id="ARBA00022840"/>
    </source>
</evidence>
<dbReference type="InterPro" id="IPR005467">
    <property type="entry name" value="His_kinase_dom"/>
</dbReference>
<keyword evidence="11 13" id="KW-0472">Membrane</keyword>
<comment type="catalytic activity">
    <reaction evidence="1">
        <text>ATP + protein L-histidine = ADP + protein N-phospho-L-histidine.</text>
        <dbReference type="EC" id="2.7.13.3"/>
    </reaction>
</comment>
<evidence type="ECO:0000259" key="15">
    <source>
        <dbReference type="PROSITE" id="PS50110"/>
    </source>
</evidence>
<evidence type="ECO:0000313" key="16">
    <source>
        <dbReference type="EMBL" id="UZD22575.1"/>
    </source>
</evidence>
<dbReference type="Gene3D" id="1.10.287.130">
    <property type="match status" value="1"/>
</dbReference>
<dbReference type="Pfam" id="PF00072">
    <property type="entry name" value="Response_reg"/>
    <property type="match status" value="1"/>
</dbReference>